<gene>
    <name evidence="9" type="ORF">ACFQ2I_11305</name>
</gene>
<keyword evidence="4 7" id="KW-0812">Transmembrane</keyword>
<evidence type="ECO:0000256" key="6">
    <source>
        <dbReference type="ARBA" id="ARBA00023136"/>
    </source>
</evidence>
<dbReference type="RefSeq" id="WP_377564299.1">
    <property type="nucleotide sequence ID" value="NZ_JBHTJZ010000012.1"/>
</dbReference>
<evidence type="ECO:0000313" key="9">
    <source>
        <dbReference type="EMBL" id="MFD0959981.1"/>
    </source>
</evidence>
<feature type="transmembrane region" description="Helical" evidence="7">
    <location>
        <begin position="143"/>
        <end position="164"/>
    </location>
</feature>
<evidence type="ECO:0000313" key="10">
    <source>
        <dbReference type="Proteomes" id="UP001596989"/>
    </source>
</evidence>
<evidence type="ECO:0000256" key="1">
    <source>
        <dbReference type="ARBA" id="ARBA00004651"/>
    </source>
</evidence>
<evidence type="ECO:0000256" key="4">
    <source>
        <dbReference type="ARBA" id="ARBA00022692"/>
    </source>
</evidence>
<comment type="caution">
    <text evidence="9">The sequence shown here is derived from an EMBL/GenBank/DDBJ whole genome shotgun (WGS) entry which is preliminary data.</text>
</comment>
<keyword evidence="3" id="KW-1003">Cell membrane</keyword>
<comment type="similarity">
    <text evidence="7">Belongs to the binding-protein-dependent transport system permease family.</text>
</comment>
<dbReference type="EMBL" id="JBHTJZ010000012">
    <property type="protein sequence ID" value="MFD0959981.1"/>
    <property type="molecule type" value="Genomic_DNA"/>
</dbReference>
<keyword evidence="6 7" id="KW-0472">Membrane</keyword>
<comment type="subcellular location">
    <subcellularLocation>
        <location evidence="1 7">Cell membrane</location>
        <topology evidence="1 7">Multi-pass membrane protein</topology>
    </subcellularLocation>
</comment>
<evidence type="ECO:0000256" key="5">
    <source>
        <dbReference type="ARBA" id="ARBA00022989"/>
    </source>
</evidence>
<keyword evidence="5 7" id="KW-1133">Transmembrane helix</keyword>
<accession>A0ABW3HR39</accession>
<feature type="domain" description="ABC transmembrane type-1" evidence="8">
    <location>
        <begin position="72"/>
        <end position="264"/>
    </location>
</feature>
<dbReference type="Proteomes" id="UP001596989">
    <property type="component" value="Unassembled WGS sequence"/>
</dbReference>
<dbReference type="SUPFAM" id="SSF161098">
    <property type="entry name" value="MetI-like"/>
    <property type="match status" value="1"/>
</dbReference>
<feature type="transmembrane region" description="Helical" evidence="7">
    <location>
        <begin position="12"/>
        <end position="33"/>
    </location>
</feature>
<dbReference type="PANTHER" id="PTHR43744">
    <property type="entry name" value="ABC TRANSPORTER PERMEASE PROTEIN MG189-RELATED-RELATED"/>
    <property type="match status" value="1"/>
</dbReference>
<dbReference type="Pfam" id="PF00528">
    <property type="entry name" value="BPD_transp_1"/>
    <property type="match status" value="1"/>
</dbReference>
<feature type="transmembrane region" description="Helical" evidence="7">
    <location>
        <begin position="107"/>
        <end position="131"/>
    </location>
</feature>
<evidence type="ECO:0000256" key="3">
    <source>
        <dbReference type="ARBA" id="ARBA00022475"/>
    </source>
</evidence>
<dbReference type="InterPro" id="IPR000515">
    <property type="entry name" value="MetI-like"/>
</dbReference>
<evidence type="ECO:0000259" key="8">
    <source>
        <dbReference type="PROSITE" id="PS50928"/>
    </source>
</evidence>
<feature type="transmembrane region" description="Helical" evidence="7">
    <location>
        <begin position="71"/>
        <end position="95"/>
    </location>
</feature>
<sequence>MRARQKRVNGLAIHSVLIALGIVWVYPFVWMLFSSLKTNTELIASGIKLLPEVPQWDNYNRAWTEANFSGYFQNTVIITVATVVIVVLMCALTGYALGRVQFPGRKLFVIVITATMFMPKGYTILPIYMTIKYMGLLNSLPGVILAESSGAHVLFILLFMSYFYKLPNELEESAEMDGAGFWRTFRTVMLPLSKPMIATTAIMQFIWTWNSFFVPLIFTMNNPDLRTLAVGMYAFVGEHSVDWTGMAAAAVISIMPIIAVFVAFQRFFIEGISGSVKG</sequence>
<feature type="transmembrane region" description="Helical" evidence="7">
    <location>
        <begin position="243"/>
        <end position="264"/>
    </location>
</feature>
<evidence type="ECO:0000256" key="2">
    <source>
        <dbReference type="ARBA" id="ARBA00022448"/>
    </source>
</evidence>
<dbReference type="PANTHER" id="PTHR43744:SF12">
    <property type="entry name" value="ABC TRANSPORTER PERMEASE PROTEIN MG189-RELATED"/>
    <property type="match status" value="1"/>
</dbReference>
<name>A0ABW3HR39_9BACL</name>
<feature type="transmembrane region" description="Helical" evidence="7">
    <location>
        <begin position="196"/>
        <end position="218"/>
    </location>
</feature>
<reference evidence="10" key="1">
    <citation type="journal article" date="2019" name="Int. J. Syst. Evol. Microbiol.">
        <title>The Global Catalogue of Microorganisms (GCM) 10K type strain sequencing project: providing services to taxonomists for standard genome sequencing and annotation.</title>
        <authorList>
            <consortium name="The Broad Institute Genomics Platform"/>
            <consortium name="The Broad Institute Genome Sequencing Center for Infectious Disease"/>
            <person name="Wu L."/>
            <person name="Ma J."/>
        </authorList>
    </citation>
    <scope>NUCLEOTIDE SEQUENCE [LARGE SCALE GENOMIC DNA]</scope>
    <source>
        <strain evidence="10">CCUG 59129</strain>
    </source>
</reference>
<dbReference type="PROSITE" id="PS50928">
    <property type="entry name" value="ABC_TM1"/>
    <property type="match status" value="1"/>
</dbReference>
<dbReference type="InterPro" id="IPR035906">
    <property type="entry name" value="MetI-like_sf"/>
</dbReference>
<keyword evidence="10" id="KW-1185">Reference proteome</keyword>
<evidence type="ECO:0000256" key="7">
    <source>
        <dbReference type="RuleBase" id="RU363032"/>
    </source>
</evidence>
<organism evidence="9 10">
    <name type="scientific">Paenibacillus chungangensis</name>
    <dbReference type="NCBI Taxonomy" id="696535"/>
    <lineage>
        <taxon>Bacteria</taxon>
        <taxon>Bacillati</taxon>
        <taxon>Bacillota</taxon>
        <taxon>Bacilli</taxon>
        <taxon>Bacillales</taxon>
        <taxon>Paenibacillaceae</taxon>
        <taxon>Paenibacillus</taxon>
    </lineage>
</organism>
<proteinExistence type="inferred from homology"/>
<dbReference type="CDD" id="cd06261">
    <property type="entry name" value="TM_PBP2"/>
    <property type="match status" value="1"/>
</dbReference>
<protein>
    <submittedName>
        <fullName evidence="9">Carbohydrate ABC transporter permease</fullName>
    </submittedName>
</protein>
<dbReference type="Gene3D" id="1.10.3720.10">
    <property type="entry name" value="MetI-like"/>
    <property type="match status" value="1"/>
</dbReference>
<keyword evidence="2 7" id="KW-0813">Transport</keyword>